<accession>A0A8K0CER5</accession>
<dbReference type="GO" id="GO:0009653">
    <property type="term" value="P:anatomical structure morphogenesis"/>
    <property type="evidence" value="ECO:0007669"/>
    <property type="project" value="UniProtKB-ARBA"/>
</dbReference>
<dbReference type="GO" id="GO:0048666">
    <property type="term" value="P:neuron development"/>
    <property type="evidence" value="ECO:0007669"/>
    <property type="project" value="UniProtKB-ARBA"/>
</dbReference>
<evidence type="ECO:0000256" key="6">
    <source>
        <dbReference type="ARBA" id="ARBA00022692"/>
    </source>
</evidence>
<dbReference type="PANTHER" id="PTHR46957:SF3">
    <property type="entry name" value="CYTOKINE RECEPTOR"/>
    <property type="match status" value="1"/>
</dbReference>
<dbReference type="InterPro" id="IPR003595">
    <property type="entry name" value="Tyr_Pase_cat"/>
</dbReference>
<dbReference type="Proteomes" id="UP000801492">
    <property type="component" value="Unassembled WGS sequence"/>
</dbReference>
<keyword evidence="9" id="KW-0904">Protein phosphatase</keyword>
<evidence type="ECO:0000259" key="16">
    <source>
        <dbReference type="PROSITE" id="PS50056"/>
    </source>
</evidence>
<evidence type="ECO:0000256" key="10">
    <source>
        <dbReference type="ARBA" id="ARBA00022989"/>
    </source>
</evidence>
<evidence type="ECO:0000256" key="5">
    <source>
        <dbReference type="ARBA" id="ARBA00022553"/>
    </source>
</evidence>
<keyword evidence="19" id="KW-1185">Reference proteome</keyword>
<dbReference type="CDD" id="cd00063">
    <property type="entry name" value="FN3"/>
    <property type="match status" value="2"/>
</dbReference>
<dbReference type="InterPro" id="IPR000242">
    <property type="entry name" value="PTP_cat"/>
</dbReference>
<keyword evidence="10 14" id="KW-1133">Transmembrane helix</keyword>
<dbReference type="PRINTS" id="PR00700">
    <property type="entry name" value="PRTYPHPHTASE"/>
</dbReference>
<evidence type="ECO:0000256" key="4">
    <source>
        <dbReference type="ARBA" id="ARBA00022490"/>
    </source>
</evidence>
<evidence type="ECO:0000256" key="7">
    <source>
        <dbReference type="ARBA" id="ARBA00022729"/>
    </source>
</evidence>
<dbReference type="InterPro" id="IPR050713">
    <property type="entry name" value="RTP_Phos/Ushers"/>
</dbReference>
<sequence length="1128" mass="129490">MWEPPANAKTCNIEYSVQIAYTNDTPIYVEKTSKTYHLINFTSWIGCMTYKIKVNAKVDEAESKFKEKSLQLERVTKPPICFKQIEKETSITMKCDLDPKETSLCEREQIIVDCIAFEEQNNGSWVIWQRTHSQNIIHSVPPFEICVKDLSEFTNYTCSAVIFNSAGNSTPSEPVLFHTKEGVPDPPHLSITEIGSRSIYMEWSEPENIRGILIGYDIMIKPKESIYFIPNITECLVTHNPCSHWEPPSSYEYRFLEALPMYKYDIDIQAQSRAGSSKIYTEKITTHAETPEQPRNVDLNVNEGDKKNYDVNATIIWSYPCYTYGHIKHFRINFTGVPYADLNNSPHTGTENIKIKDLNDLDYNYTIHDLKPAFNYTVYVSVIPQQTDLDASSASIEFISPEGYPEPPILNKPTITTEKSITFTWEEPPQKNGIIKSYQLEVINEGPMYSVPNDEECHRTLQNYSYSLPPSPNSFAFKMGTPYHSYKAGLTALTSEGAGELGEYMKARTLESEPEEVRRLTENLKIQKTEIYNVSIMLSFKYPCNTYGLFEKFTISVDGNRHNCTNCTSDVRESDILNKSEEYQVEFSNLKPEYNYVVSVKVHTKNYQSKISKLTFLSPSGVPPETEDIIAPVPYDSTKANYTLDKDLFNAEFGKILYYALIIGTVDENEYSKYGFWDGDENSWPTIQKAESVMGPYQATPNLWNPFEEDRKSDLYVFVFGDDSIFASNKPLEPGITYTLKVRGFTFNGYRDSPTVTFEMPAAVNLALILGLIFGIIGTGILLGFMFILWRRRQQWNMKKESIKSIPLTPMPVSIKRFPNHYMALKNSNEKLKQEFTLLGTMSNEVILPTYDGLLPENKKKNRYTNIIPYDQTRVKLVDINDNSSMTDYINASYIQGFSNNIEYIATQGPLEHTCVDFWKMVMQENTSLIVMVAQFVEQNKDKCYKYFPDNHENMELENGICIRCCTELDFKTHIVRTLLVQKDLQQWTVTHLQFTDWPDFGCPEGSEVILEFCQIMREHAEKSPNPIVIHCSAGVGRTGTLIALDILLQAINREQDIDIFGTVLNLRRDRKNMVQTEKQYLFIHTCVNDALENPVSVQTGIDLLSEPIYENVNDIKKEYEDMDESKF</sequence>
<dbReference type="OrthoDB" id="5854685at2759"/>
<evidence type="ECO:0000256" key="13">
    <source>
        <dbReference type="ARBA" id="ARBA00034734"/>
    </source>
</evidence>
<keyword evidence="8" id="KW-0378">Hydrolase</keyword>
<dbReference type="InterPro" id="IPR000387">
    <property type="entry name" value="Tyr_Pase_dom"/>
</dbReference>
<evidence type="ECO:0000256" key="12">
    <source>
        <dbReference type="ARBA" id="ARBA00023180"/>
    </source>
</evidence>
<feature type="domain" description="Tyrosine-protein phosphatase" evidence="15">
    <location>
        <begin position="832"/>
        <end position="1091"/>
    </location>
</feature>
<dbReference type="PROSITE" id="PS50056">
    <property type="entry name" value="TYR_PHOSPHATASE_2"/>
    <property type="match status" value="1"/>
</dbReference>
<dbReference type="EMBL" id="VTPC01090545">
    <property type="protein sequence ID" value="KAF2883203.1"/>
    <property type="molecule type" value="Genomic_DNA"/>
</dbReference>
<keyword evidence="4" id="KW-0963">Cytoplasm</keyword>
<evidence type="ECO:0000256" key="3">
    <source>
        <dbReference type="ARBA" id="ARBA00013064"/>
    </source>
</evidence>
<organism evidence="18 19">
    <name type="scientific">Ignelater luminosus</name>
    <name type="common">Cucubano</name>
    <name type="synonym">Pyrophorus luminosus</name>
    <dbReference type="NCBI Taxonomy" id="2038154"/>
    <lineage>
        <taxon>Eukaryota</taxon>
        <taxon>Metazoa</taxon>
        <taxon>Ecdysozoa</taxon>
        <taxon>Arthropoda</taxon>
        <taxon>Hexapoda</taxon>
        <taxon>Insecta</taxon>
        <taxon>Pterygota</taxon>
        <taxon>Neoptera</taxon>
        <taxon>Endopterygota</taxon>
        <taxon>Coleoptera</taxon>
        <taxon>Polyphaga</taxon>
        <taxon>Elateriformia</taxon>
        <taxon>Elateroidea</taxon>
        <taxon>Elateridae</taxon>
        <taxon>Agrypninae</taxon>
        <taxon>Pyrophorini</taxon>
        <taxon>Ignelater</taxon>
    </lineage>
</organism>
<dbReference type="PROSITE" id="PS50853">
    <property type="entry name" value="FN3"/>
    <property type="match status" value="2"/>
</dbReference>
<dbReference type="InterPro" id="IPR029021">
    <property type="entry name" value="Prot-tyrosine_phosphatase-like"/>
</dbReference>
<dbReference type="InterPro" id="IPR016130">
    <property type="entry name" value="Tyr_Pase_AS"/>
</dbReference>
<dbReference type="Pfam" id="PF00041">
    <property type="entry name" value="fn3"/>
    <property type="match status" value="1"/>
</dbReference>
<feature type="domain" description="Fibronectin type-III" evidence="17">
    <location>
        <begin position="183"/>
        <end position="293"/>
    </location>
</feature>
<dbReference type="SMART" id="SM00060">
    <property type="entry name" value="FN3"/>
    <property type="match status" value="4"/>
</dbReference>
<dbReference type="Pfam" id="PF00102">
    <property type="entry name" value="Y_phosphatase"/>
    <property type="match status" value="1"/>
</dbReference>
<evidence type="ECO:0000256" key="8">
    <source>
        <dbReference type="ARBA" id="ARBA00022801"/>
    </source>
</evidence>
<evidence type="ECO:0000256" key="11">
    <source>
        <dbReference type="ARBA" id="ARBA00023136"/>
    </source>
</evidence>
<evidence type="ECO:0000259" key="17">
    <source>
        <dbReference type="PROSITE" id="PS50853"/>
    </source>
</evidence>
<evidence type="ECO:0000256" key="2">
    <source>
        <dbReference type="ARBA" id="ARBA00004496"/>
    </source>
</evidence>
<dbReference type="GO" id="GO:0005737">
    <property type="term" value="C:cytoplasm"/>
    <property type="evidence" value="ECO:0007669"/>
    <property type="project" value="UniProtKB-SubCell"/>
</dbReference>
<dbReference type="GO" id="GO:0016020">
    <property type="term" value="C:membrane"/>
    <property type="evidence" value="ECO:0007669"/>
    <property type="project" value="UniProtKB-SubCell"/>
</dbReference>
<evidence type="ECO:0000256" key="1">
    <source>
        <dbReference type="ARBA" id="ARBA00004167"/>
    </source>
</evidence>
<gene>
    <name evidence="18" type="ORF">ILUMI_22978</name>
</gene>
<dbReference type="PROSITE" id="PS50055">
    <property type="entry name" value="TYR_PHOSPHATASE_PTP"/>
    <property type="match status" value="1"/>
</dbReference>
<keyword evidence="7" id="KW-0732">Signal</keyword>
<reference evidence="18" key="1">
    <citation type="submission" date="2019-08" db="EMBL/GenBank/DDBJ databases">
        <title>The genome of the North American firefly Photinus pyralis.</title>
        <authorList>
            <consortium name="Photinus pyralis genome working group"/>
            <person name="Fallon T.R."/>
            <person name="Sander Lower S.E."/>
            <person name="Weng J.-K."/>
        </authorList>
    </citation>
    <scope>NUCLEOTIDE SEQUENCE</scope>
    <source>
        <strain evidence="18">TRF0915ILg1</strain>
        <tissue evidence="18">Whole body</tissue>
    </source>
</reference>
<dbReference type="SUPFAM" id="SSF52799">
    <property type="entry name" value="(Phosphotyrosine protein) phosphatases II"/>
    <property type="match status" value="1"/>
</dbReference>
<dbReference type="AlphaFoldDB" id="A0A8K0CER5"/>
<comment type="subcellular location">
    <subcellularLocation>
        <location evidence="2">Cytoplasm</location>
    </subcellularLocation>
    <subcellularLocation>
        <location evidence="1">Membrane</location>
        <topology evidence="1">Single-pass membrane protein</topology>
    </subcellularLocation>
</comment>
<dbReference type="Gene3D" id="3.90.190.10">
    <property type="entry name" value="Protein tyrosine phosphatase superfamily"/>
    <property type="match status" value="1"/>
</dbReference>
<feature type="domain" description="Tyrosine specific protein phosphatases" evidence="16">
    <location>
        <begin position="1008"/>
        <end position="1082"/>
    </location>
</feature>
<dbReference type="InterPro" id="IPR003961">
    <property type="entry name" value="FN3_dom"/>
</dbReference>
<feature type="domain" description="Fibronectin type-III" evidence="17">
    <location>
        <begin position="404"/>
        <end position="512"/>
    </location>
</feature>
<evidence type="ECO:0000313" key="19">
    <source>
        <dbReference type="Proteomes" id="UP000801492"/>
    </source>
</evidence>
<dbReference type="EC" id="3.1.3.48" evidence="3"/>
<evidence type="ECO:0000256" key="9">
    <source>
        <dbReference type="ARBA" id="ARBA00022912"/>
    </source>
</evidence>
<proteinExistence type="inferred from homology"/>
<dbReference type="SUPFAM" id="SSF49265">
    <property type="entry name" value="Fibronectin type III"/>
    <property type="match status" value="3"/>
</dbReference>
<dbReference type="InterPro" id="IPR013783">
    <property type="entry name" value="Ig-like_fold"/>
</dbReference>
<dbReference type="InterPro" id="IPR036116">
    <property type="entry name" value="FN3_sf"/>
</dbReference>
<protein>
    <recommendedName>
        <fullName evidence="3">protein-tyrosine-phosphatase</fullName>
        <ecNumber evidence="3">3.1.3.48</ecNumber>
    </recommendedName>
</protein>
<comment type="caution">
    <text evidence="18">The sequence shown here is derived from an EMBL/GenBank/DDBJ whole genome shotgun (WGS) entry which is preliminary data.</text>
</comment>
<keyword evidence="5" id="KW-0597">Phosphoprotein</keyword>
<keyword evidence="6 14" id="KW-0812">Transmembrane</keyword>
<name>A0A8K0CER5_IGNLU</name>
<dbReference type="Gene3D" id="2.60.40.10">
    <property type="entry name" value="Immunoglobulins"/>
    <property type="match status" value="4"/>
</dbReference>
<dbReference type="SMART" id="SM00404">
    <property type="entry name" value="PTPc_motif"/>
    <property type="match status" value="1"/>
</dbReference>
<dbReference type="PROSITE" id="PS00383">
    <property type="entry name" value="TYR_PHOSPHATASE_1"/>
    <property type="match status" value="1"/>
</dbReference>
<evidence type="ECO:0000259" key="15">
    <source>
        <dbReference type="PROSITE" id="PS50055"/>
    </source>
</evidence>
<dbReference type="FunFam" id="3.90.190.10:FF:000045">
    <property type="entry name" value="Tyrosine-protein phosphatase non-receptor type 12"/>
    <property type="match status" value="1"/>
</dbReference>
<evidence type="ECO:0000313" key="18">
    <source>
        <dbReference type="EMBL" id="KAF2883203.1"/>
    </source>
</evidence>
<keyword evidence="11 14" id="KW-0472">Membrane</keyword>
<dbReference type="PANTHER" id="PTHR46957">
    <property type="entry name" value="CYTOKINE RECEPTOR"/>
    <property type="match status" value="1"/>
</dbReference>
<dbReference type="SMART" id="SM00194">
    <property type="entry name" value="PTPc"/>
    <property type="match status" value="1"/>
</dbReference>
<dbReference type="CDD" id="cd00047">
    <property type="entry name" value="PTPc"/>
    <property type="match status" value="1"/>
</dbReference>
<evidence type="ECO:0000256" key="14">
    <source>
        <dbReference type="SAM" id="Phobius"/>
    </source>
</evidence>
<feature type="transmembrane region" description="Helical" evidence="14">
    <location>
        <begin position="766"/>
        <end position="790"/>
    </location>
</feature>
<keyword evidence="12" id="KW-0325">Glycoprotein</keyword>
<comment type="similarity">
    <text evidence="13">Belongs to the protein-tyrosine phosphatase family. Non-receptor class 4 subfamily.</text>
</comment>
<dbReference type="GO" id="GO:0004725">
    <property type="term" value="F:protein tyrosine phosphatase activity"/>
    <property type="evidence" value="ECO:0007669"/>
    <property type="project" value="UniProtKB-EC"/>
</dbReference>